<evidence type="ECO:0000256" key="6">
    <source>
        <dbReference type="ARBA" id="ARBA00023136"/>
    </source>
</evidence>
<organism evidence="8 9">
    <name type="scientific">Acinetobacter ursingii</name>
    <dbReference type="NCBI Taxonomy" id="108980"/>
    <lineage>
        <taxon>Bacteria</taxon>
        <taxon>Pseudomonadati</taxon>
        <taxon>Pseudomonadota</taxon>
        <taxon>Gammaproteobacteria</taxon>
        <taxon>Moraxellales</taxon>
        <taxon>Moraxellaceae</taxon>
        <taxon>Acinetobacter</taxon>
    </lineage>
</organism>
<dbReference type="Gene3D" id="1.10.3720.10">
    <property type="entry name" value="MetI-like"/>
    <property type="match status" value="1"/>
</dbReference>
<evidence type="ECO:0000313" key="9">
    <source>
        <dbReference type="Proteomes" id="UP000263596"/>
    </source>
</evidence>
<feature type="non-terminal residue" evidence="8">
    <location>
        <position position="149"/>
    </location>
</feature>
<dbReference type="Proteomes" id="UP000263596">
    <property type="component" value="Unassembled WGS sequence"/>
</dbReference>
<keyword evidence="3" id="KW-1003">Cell membrane</keyword>
<dbReference type="PANTHER" id="PTHR30151:SF25">
    <property type="entry name" value="TAURINE TRANSPORT SYSTEM PERMEASE PROTEIN TAUC"/>
    <property type="match status" value="1"/>
</dbReference>
<proteinExistence type="predicted"/>
<evidence type="ECO:0000256" key="4">
    <source>
        <dbReference type="ARBA" id="ARBA00022692"/>
    </source>
</evidence>
<feature type="transmembrane region" description="Helical" evidence="7">
    <location>
        <begin position="103"/>
        <end position="123"/>
    </location>
</feature>
<evidence type="ECO:0000256" key="5">
    <source>
        <dbReference type="ARBA" id="ARBA00022989"/>
    </source>
</evidence>
<sequence>MNSRTESVSYKNQIAKSNTTARLTQRSFGNFRVWFTRHHRLALSALSVFSVLLLWFLISALHLVPALFLPSPQAVWQKFLEVSQQGFMKATLWQHLAASISRVLFALLAAIAIGVPVGLWMGLNKYARAGLDPFVELLRPIPPLPYLPL</sequence>
<accession>A0A3D2SN11</accession>
<dbReference type="InterPro" id="IPR035906">
    <property type="entry name" value="MetI-like_sf"/>
</dbReference>
<gene>
    <name evidence="8" type="ORF">DHW29_11775</name>
</gene>
<evidence type="ECO:0000256" key="2">
    <source>
        <dbReference type="ARBA" id="ARBA00022448"/>
    </source>
</evidence>
<keyword evidence="5 7" id="KW-1133">Transmembrane helix</keyword>
<evidence type="ECO:0000256" key="7">
    <source>
        <dbReference type="SAM" id="Phobius"/>
    </source>
</evidence>
<dbReference type="SUPFAM" id="SSF161098">
    <property type="entry name" value="MetI-like"/>
    <property type="match status" value="1"/>
</dbReference>
<protein>
    <submittedName>
        <fullName evidence="8">Taurine transporter subunit</fullName>
    </submittedName>
</protein>
<dbReference type="EMBL" id="DPVE01000202">
    <property type="protein sequence ID" value="HCK30786.1"/>
    <property type="molecule type" value="Genomic_DNA"/>
</dbReference>
<dbReference type="GO" id="GO:0005886">
    <property type="term" value="C:plasma membrane"/>
    <property type="evidence" value="ECO:0007669"/>
    <property type="project" value="UniProtKB-SubCell"/>
</dbReference>
<feature type="transmembrane region" description="Helical" evidence="7">
    <location>
        <begin position="41"/>
        <end position="64"/>
    </location>
</feature>
<reference evidence="8 9" key="1">
    <citation type="journal article" date="2018" name="Nat. Biotechnol.">
        <title>A standardized bacterial taxonomy based on genome phylogeny substantially revises the tree of life.</title>
        <authorList>
            <person name="Parks D.H."/>
            <person name="Chuvochina M."/>
            <person name="Waite D.W."/>
            <person name="Rinke C."/>
            <person name="Skarshewski A."/>
            <person name="Chaumeil P.A."/>
            <person name="Hugenholtz P."/>
        </authorList>
    </citation>
    <scope>NUCLEOTIDE SEQUENCE [LARGE SCALE GENOMIC DNA]</scope>
    <source>
        <strain evidence="8">UBA9669</strain>
    </source>
</reference>
<keyword evidence="2" id="KW-0813">Transport</keyword>
<dbReference type="AlphaFoldDB" id="A0A3D2SN11"/>
<dbReference type="PANTHER" id="PTHR30151">
    <property type="entry name" value="ALKANE SULFONATE ABC TRANSPORTER-RELATED, MEMBRANE SUBUNIT"/>
    <property type="match status" value="1"/>
</dbReference>
<name>A0A3D2SN11_9GAMM</name>
<evidence type="ECO:0000256" key="3">
    <source>
        <dbReference type="ARBA" id="ARBA00022475"/>
    </source>
</evidence>
<keyword evidence="4 7" id="KW-0812">Transmembrane</keyword>
<evidence type="ECO:0000256" key="1">
    <source>
        <dbReference type="ARBA" id="ARBA00004651"/>
    </source>
</evidence>
<keyword evidence="6 7" id="KW-0472">Membrane</keyword>
<comment type="caution">
    <text evidence="8">The sequence shown here is derived from an EMBL/GenBank/DDBJ whole genome shotgun (WGS) entry which is preliminary data.</text>
</comment>
<dbReference type="GO" id="GO:0010438">
    <property type="term" value="P:cellular response to sulfur starvation"/>
    <property type="evidence" value="ECO:0007669"/>
    <property type="project" value="TreeGrafter"/>
</dbReference>
<evidence type="ECO:0000313" key="8">
    <source>
        <dbReference type="EMBL" id="HCK30786.1"/>
    </source>
</evidence>
<comment type="subcellular location">
    <subcellularLocation>
        <location evidence="1">Cell membrane</location>
        <topology evidence="1">Multi-pass membrane protein</topology>
    </subcellularLocation>
</comment>